<evidence type="ECO:0000259" key="13">
    <source>
        <dbReference type="SMART" id="SM00965"/>
    </source>
</evidence>
<evidence type="ECO:0000256" key="6">
    <source>
        <dbReference type="ARBA" id="ARBA00023004"/>
    </source>
</evidence>
<dbReference type="EMBL" id="QXDC01000002">
    <property type="protein sequence ID" value="RIA46776.1"/>
    <property type="molecule type" value="Genomic_DNA"/>
</dbReference>
<feature type="domain" description="Secretin/TonB short N-terminal" evidence="13">
    <location>
        <begin position="55"/>
        <end position="105"/>
    </location>
</feature>
<dbReference type="GO" id="GO:0006826">
    <property type="term" value="P:iron ion transport"/>
    <property type="evidence" value="ECO:0007669"/>
    <property type="project" value="UniProtKB-KW"/>
</dbReference>
<evidence type="ECO:0000256" key="3">
    <source>
        <dbReference type="ARBA" id="ARBA00022452"/>
    </source>
</evidence>
<organism evidence="14 15">
    <name type="scientific">Hephaestia caeni</name>
    <dbReference type="NCBI Taxonomy" id="645617"/>
    <lineage>
        <taxon>Bacteria</taxon>
        <taxon>Pseudomonadati</taxon>
        <taxon>Pseudomonadota</taxon>
        <taxon>Alphaproteobacteria</taxon>
        <taxon>Sphingomonadales</taxon>
        <taxon>Sphingomonadaceae</taxon>
        <taxon>Hephaestia</taxon>
    </lineage>
</organism>
<comment type="caution">
    <text evidence="14">The sequence shown here is derived from an EMBL/GenBank/DDBJ whole genome shotgun (WGS) entry which is preliminary data.</text>
</comment>
<dbReference type="AlphaFoldDB" id="A0A397PB25"/>
<evidence type="ECO:0000256" key="8">
    <source>
        <dbReference type="ARBA" id="ARBA00023136"/>
    </source>
</evidence>
<protein>
    <submittedName>
        <fullName evidence="14">Outer membrane receptor for ferrienterochelin and colicin</fullName>
    </submittedName>
</protein>
<dbReference type="RefSeq" id="WP_245968267.1">
    <property type="nucleotide sequence ID" value="NZ_QXDC01000002.1"/>
</dbReference>
<keyword evidence="2 10" id="KW-0813">Transport</keyword>
<dbReference type="SMART" id="SM00965">
    <property type="entry name" value="STN"/>
    <property type="match status" value="1"/>
</dbReference>
<feature type="chain" id="PRO_5017335589" evidence="12">
    <location>
        <begin position="28"/>
        <end position="848"/>
    </location>
</feature>
<evidence type="ECO:0000256" key="1">
    <source>
        <dbReference type="ARBA" id="ARBA00004571"/>
    </source>
</evidence>
<comment type="subcellular location">
    <subcellularLocation>
        <location evidence="1 10">Cell outer membrane</location>
        <topology evidence="1 10">Multi-pass membrane protein</topology>
    </subcellularLocation>
</comment>
<dbReference type="InterPro" id="IPR036942">
    <property type="entry name" value="Beta-barrel_TonB_sf"/>
</dbReference>
<sequence length="848" mass="89772">MAGKRFHVIAVLMASVACGFVPQCATASDRQVYQFDLPAQDLGDALRAVAAKAGWELYASADDLNGVPAPRLHGTFTAREAVERLVRGTNLSVRFDKGAVIVRGRSEVAAGNGASGKDIVVTGSRIQGAPPAAPVAVVTSEDMRNAGQADLGEMARSLPQNFGGGQNPGLNFSGGGAAGNLNVNGASTFNLRGIGQNATLTLLNGNRYSNSGISAALDLSSIPVAAVDRVEVVADGASAIYGADAVGGVVNVILKRDYSGGYVSGRLGTSTDGGDFEQQFSGVVGRHWSSGGVLATYDLFRNTAILAGHRSYERPSNPDSTTYPDLIRQSFLLSGHQAVASFMRLSADLLFKAGEMNSANGTLVDKPIAFQGVLTKRTFETFGIAPSVDVDLPGGWSAKLTGIYSTDNTGGLSRFYSAGAFSRATPARYDNAAKSLELSAQGPLFQLPAGDVRLAVGAGIRTNSFIGVLPTLTIDRDRTNRYIYGELFAPLVEPAQNIPLIRRASISGAVRFEDYSDSIGIATPKVGLIYQPVEPLTLKASWGRSFKVPTLYQQYSGYSAVLLPASGYGSAFPTNSTLIYIVGANDRLKPERSENYTFSAELKPIKDLSIAVSYFHINYTDRVSAPLTSYVGALTNPLYAQLVTINPSLAQMNAAIAGATQVPGLQNGTASPYDPARVVAILDGRDRNISQQEFRGIDLALRYARQLGIGGTLIISAAGTWIESAQVLLPGQPSTPLAGRIFNPPHFKARGGVTFSKARFSLSAYANFTGDVLDARQTTPVDVEGMTTFDLTARLRIAPRTELSLNALNLLNAKPETIYTSSASDTPFDNTNYSAIGRFLSITVSQSW</sequence>
<comment type="similarity">
    <text evidence="10 11">Belongs to the TonB-dependent receptor family.</text>
</comment>
<evidence type="ECO:0000256" key="4">
    <source>
        <dbReference type="ARBA" id="ARBA00022496"/>
    </source>
</evidence>
<evidence type="ECO:0000256" key="11">
    <source>
        <dbReference type="RuleBase" id="RU003357"/>
    </source>
</evidence>
<name>A0A397PB25_9SPHN</name>
<evidence type="ECO:0000313" key="14">
    <source>
        <dbReference type="EMBL" id="RIA46776.1"/>
    </source>
</evidence>
<keyword evidence="4" id="KW-0410">Iron transport</keyword>
<feature type="signal peptide" evidence="12">
    <location>
        <begin position="1"/>
        <end position="27"/>
    </location>
</feature>
<dbReference type="Gene3D" id="2.40.170.20">
    <property type="entry name" value="TonB-dependent receptor, beta-barrel domain"/>
    <property type="match status" value="1"/>
</dbReference>
<dbReference type="InterPro" id="IPR039426">
    <property type="entry name" value="TonB-dep_rcpt-like"/>
</dbReference>
<gene>
    <name evidence="14" type="ORF">DFR49_1332</name>
</gene>
<evidence type="ECO:0000256" key="9">
    <source>
        <dbReference type="ARBA" id="ARBA00023237"/>
    </source>
</evidence>
<dbReference type="Proteomes" id="UP000266568">
    <property type="component" value="Unassembled WGS sequence"/>
</dbReference>
<keyword evidence="6" id="KW-0408">Iron</keyword>
<keyword evidence="15" id="KW-1185">Reference proteome</keyword>
<dbReference type="PANTHER" id="PTHR47234:SF1">
    <property type="entry name" value="TONB-DEPENDENT RECEPTOR"/>
    <property type="match status" value="1"/>
</dbReference>
<dbReference type="Pfam" id="PF00593">
    <property type="entry name" value="TonB_dep_Rec_b-barrel"/>
    <property type="match status" value="1"/>
</dbReference>
<dbReference type="Pfam" id="PF07715">
    <property type="entry name" value="Plug"/>
    <property type="match status" value="1"/>
</dbReference>
<dbReference type="PROSITE" id="PS52016">
    <property type="entry name" value="TONB_DEPENDENT_REC_3"/>
    <property type="match status" value="1"/>
</dbReference>
<reference evidence="14 15" key="1">
    <citation type="submission" date="2018-08" db="EMBL/GenBank/DDBJ databases">
        <title>Genomic Encyclopedia of Type Strains, Phase IV (KMG-IV): sequencing the most valuable type-strain genomes for metagenomic binning, comparative biology and taxonomic classification.</title>
        <authorList>
            <person name="Goeker M."/>
        </authorList>
    </citation>
    <scope>NUCLEOTIDE SEQUENCE [LARGE SCALE GENOMIC DNA]</scope>
    <source>
        <strain evidence="14 15">DSM 25527</strain>
    </source>
</reference>
<dbReference type="SUPFAM" id="SSF56935">
    <property type="entry name" value="Porins"/>
    <property type="match status" value="1"/>
</dbReference>
<keyword evidence="12" id="KW-0732">Signal</keyword>
<accession>A0A397PB25</accession>
<evidence type="ECO:0000256" key="2">
    <source>
        <dbReference type="ARBA" id="ARBA00022448"/>
    </source>
</evidence>
<dbReference type="PROSITE" id="PS51257">
    <property type="entry name" value="PROKAR_LIPOPROTEIN"/>
    <property type="match status" value="1"/>
</dbReference>
<dbReference type="InterPro" id="IPR000531">
    <property type="entry name" value="Beta-barrel_TonB"/>
</dbReference>
<keyword evidence="3 10" id="KW-1134">Transmembrane beta strand</keyword>
<dbReference type="Gene3D" id="2.170.130.10">
    <property type="entry name" value="TonB-dependent receptor, plug domain"/>
    <property type="match status" value="1"/>
</dbReference>
<evidence type="ECO:0000256" key="7">
    <source>
        <dbReference type="ARBA" id="ARBA00023077"/>
    </source>
</evidence>
<dbReference type="PANTHER" id="PTHR47234">
    <property type="match status" value="1"/>
</dbReference>
<evidence type="ECO:0000256" key="5">
    <source>
        <dbReference type="ARBA" id="ARBA00022692"/>
    </source>
</evidence>
<keyword evidence="9 10" id="KW-0998">Cell outer membrane</keyword>
<dbReference type="InterPro" id="IPR037066">
    <property type="entry name" value="Plug_dom_sf"/>
</dbReference>
<evidence type="ECO:0000256" key="10">
    <source>
        <dbReference type="PROSITE-ProRule" id="PRU01360"/>
    </source>
</evidence>
<keyword evidence="7 11" id="KW-0798">TonB box</keyword>
<dbReference type="Gene3D" id="3.55.50.30">
    <property type="match status" value="1"/>
</dbReference>
<keyword evidence="5 10" id="KW-0812">Transmembrane</keyword>
<dbReference type="GO" id="GO:0009279">
    <property type="term" value="C:cell outer membrane"/>
    <property type="evidence" value="ECO:0007669"/>
    <property type="project" value="UniProtKB-SubCell"/>
</dbReference>
<keyword evidence="8 10" id="KW-0472">Membrane</keyword>
<dbReference type="InterPro" id="IPR012910">
    <property type="entry name" value="Plug_dom"/>
</dbReference>
<evidence type="ECO:0000256" key="12">
    <source>
        <dbReference type="SAM" id="SignalP"/>
    </source>
</evidence>
<keyword evidence="14" id="KW-0675">Receptor</keyword>
<evidence type="ECO:0000313" key="15">
    <source>
        <dbReference type="Proteomes" id="UP000266568"/>
    </source>
</evidence>
<proteinExistence type="inferred from homology"/>
<keyword evidence="4" id="KW-0406">Ion transport</keyword>
<dbReference type="InterPro" id="IPR011662">
    <property type="entry name" value="Secretin/TonB_short_N"/>
</dbReference>